<evidence type="ECO:0000313" key="3">
    <source>
        <dbReference type="Proteomes" id="UP000700706"/>
    </source>
</evidence>
<dbReference type="SUPFAM" id="SSF47616">
    <property type="entry name" value="GST C-terminal domain-like"/>
    <property type="match status" value="1"/>
</dbReference>
<accession>A0A952KGE3</accession>
<proteinExistence type="predicted"/>
<comment type="caution">
    <text evidence="2">The sequence shown here is derived from an EMBL/GenBank/DDBJ whole genome shotgun (WGS) entry which is preliminary data.</text>
</comment>
<dbReference type="AlphaFoldDB" id="A0A952KGE3"/>
<organism evidence="2 3">
    <name type="scientific">Inquilinus limosus</name>
    <dbReference type="NCBI Taxonomy" id="171674"/>
    <lineage>
        <taxon>Bacteria</taxon>
        <taxon>Pseudomonadati</taxon>
        <taxon>Pseudomonadota</taxon>
        <taxon>Alphaproteobacteria</taxon>
        <taxon>Rhodospirillales</taxon>
        <taxon>Rhodospirillaceae</taxon>
        <taxon>Inquilinus</taxon>
    </lineage>
</organism>
<protein>
    <submittedName>
        <fullName evidence="2">Glutathione S-transferase family protein</fullName>
    </submittedName>
</protein>
<evidence type="ECO:0000313" key="2">
    <source>
        <dbReference type="EMBL" id="MBW8729323.1"/>
    </source>
</evidence>
<dbReference type="SUPFAM" id="SSF52833">
    <property type="entry name" value="Thioredoxin-like"/>
    <property type="match status" value="1"/>
</dbReference>
<evidence type="ECO:0000259" key="1">
    <source>
        <dbReference type="PROSITE" id="PS50404"/>
    </source>
</evidence>
<dbReference type="EMBL" id="JAEKLZ010000517">
    <property type="protein sequence ID" value="MBW8729323.1"/>
    <property type="molecule type" value="Genomic_DNA"/>
</dbReference>
<reference evidence="2" key="1">
    <citation type="submission" date="2020-06" db="EMBL/GenBank/DDBJ databases">
        <title>Stable isotope informed genome-resolved metagenomics uncovers potential trophic interactions in rhizosphere soil.</title>
        <authorList>
            <person name="Starr E.P."/>
            <person name="Shi S."/>
            <person name="Blazewicz S.J."/>
            <person name="Koch B.J."/>
            <person name="Probst A.J."/>
            <person name="Hungate B.A."/>
            <person name="Pett-Ridge J."/>
            <person name="Firestone M.K."/>
            <person name="Banfield J.F."/>
        </authorList>
    </citation>
    <scope>NUCLEOTIDE SEQUENCE</scope>
    <source>
        <strain evidence="2">YM_69_17</strain>
    </source>
</reference>
<dbReference type="Proteomes" id="UP000700706">
    <property type="component" value="Unassembled WGS sequence"/>
</dbReference>
<dbReference type="PANTHER" id="PTHR43968:SF6">
    <property type="entry name" value="GLUTATHIONE S-TRANSFERASE OMEGA"/>
    <property type="match status" value="1"/>
</dbReference>
<name>A0A952KGE3_9PROT</name>
<dbReference type="Pfam" id="PF13409">
    <property type="entry name" value="GST_N_2"/>
    <property type="match status" value="1"/>
</dbReference>
<dbReference type="Gene3D" id="3.40.30.10">
    <property type="entry name" value="Glutaredoxin"/>
    <property type="match status" value="1"/>
</dbReference>
<dbReference type="PROSITE" id="PS50404">
    <property type="entry name" value="GST_NTER"/>
    <property type="match status" value="1"/>
</dbReference>
<dbReference type="InterPro" id="IPR050983">
    <property type="entry name" value="GST_Omega/HSP26"/>
</dbReference>
<dbReference type="InterPro" id="IPR036282">
    <property type="entry name" value="Glutathione-S-Trfase_C_sf"/>
</dbReference>
<dbReference type="PANTHER" id="PTHR43968">
    <property type="match status" value="1"/>
</dbReference>
<feature type="domain" description="GST N-terminal" evidence="1">
    <location>
        <begin position="7"/>
        <end position="85"/>
    </location>
</feature>
<dbReference type="GO" id="GO:0005737">
    <property type="term" value="C:cytoplasm"/>
    <property type="evidence" value="ECO:0007669"/>
    <property type="project" value="TreeGrafter"/>
</dbReference>
<dbReference type="CDD" id="cd03205">
    <property type="entry name" value="GST_C_6"/>
    <property type="match status" value="1"/>
</dbReference>
<dbReference type="InterPro" id="IPR004045">
    <property type="entry name" value="Glutathione_S-Trfase_N"/>
</dbReference>
<sequence length="208" mass="22819">MHSTPGPTMQLLYQTHSPYARKVLVMAHEAGLAGRIEVIHHETNDAVFAANPLGKVPVLICADGLALFDSVAICDHLDSLHDGPKLIPPAGRARALTLRLQALAQGLADAGIALRWETERRPEALRYPALAEGQAAKLVEAYDFVEREVDLDGPIELGQIALATALSWLEFRDLPEFRPGRPRLSAWFDVFSRRPSMRATPLSGETQD</sequence>
<dbReference type="Gene3D" id="1.20.1050.10">
    <property type="match status" value="1"/>
</dbReference>
<dbReference type="Pfam" id="PF13410">
    <property type="entry name" value="GST_C_2"/>
    <property type="match status" value="1"/>
</dbReference>
<gene>
    <name evidence="2" type="ORF">JF625_29755</name>
</gene>
<dbReference type="InterPro" id="IPR036249">
    <property type="entry name" value="Thioredoxin-like_sf"/>
</dbReference>